<feature type="transmembrane region" description="Helical" evidence="9">
    <location>
        <begin position="241"/>
        <end position="259"/>
    </location>
</feature>
<evidence type="ECO:0000256" key="1">
    <source>
        <dbReference type="ARBA" id="ARBA00004141"/>
    </source>
</evidence>
<gene>
    <name evidence="11" type="ORF">C7443_10798</name>
</gene>
<dbReference type="Gene3D" id="1.20.1530.20">
    <property type="match status" value="1"/>
</dbReference>
<feature type="transmembrane region" description="Helical" evidence="9">
    <location>
        <begin position="210"/>
        <end position="229"/>
    </location>
</feature>
<evidence type="ECO:0000313" key="12">
    <source>
        <dbReference type="Proteomes" id="UP000246569"/>
    </source>
</evidence>
<evidence type="ECO:0000256" key="8">
    <source>
        <dbReference type="ARBA" id="ARBA00023136"/>
    </source>
</evidence>
<evidence type="ECO:0000256" key="9">
    <source>
        <dbReference type="SAM" id="Phobius"/>
    </source>
</evidence>
<dbReference type="PANTHER" id="PTHR42751:SF3">
    <property type="entry name" value="SODIUM_GLUTAMATE SYMPORTER"/>
    <property type="match status" value="1"/>
</dbReference>
<feature type="transmembrane region" description="Helical" evidence="9">
    <location>
        <begin position="56"/>
        <end position="75"/>
    </location>
</feature>
<name>A0A317MT19_9GAMM</name>
<dbReference type="InterPro" id="IPR006153">
    <property type="entry name" value="Cation/H_exchanger_TM"/>
</dbReference>
<organism evidence="11 12">
    <name type="scientific">Plasticicumulans acidivorans</name>
    <dbReference type="NCBI Taxonomy" id="886464"/>
    <lineage>
        <taxon>Bacteria</taxon>
        <taxon>Pseudomonadati</taxon>
        <taxon>Pseudomonadota</taxon>
        <taxon>Gammaproteobacteria</taxon>
        <taxon>Candidatus Competibacteraceae</taxon>
        <taxon>Plasticicumulans</taxon>
    </lineage>
</organism>
<dbReference type="EMBL" id="QGTJ01000007">
    <property type="protein sequence ID" value="PWV60524.1"/>
    <property type="molecule type" value="Genomic_DNA"/>
</dbReference>
<keyword evidence="5 9" id="KW-0812">Transmembrane</keyword>
<sequence>MQADSIVFAVFVIFSGAAVLAAAALFARQSLLIAYIVLGGLCGPAGFDVVPEPAVIQQIGHVGIIFLLYLLGLNLHPQKLIPMLRQATWVTLASSAAFAAVSAPIAWLFGYRFAEGLVVGAVMMFSSTIIGLKLLPTTALHQRHMGEVMISVLLLQDVLAIFILLLLQGAGEAGGTDWWAMLMRLLALPLLFGFAVLMERQVLMRLIARFDVIQEYIFLTAIGWCLGMAELAHATGLSYEIGAFIAGVALAASPIAAFIAESLKPLRDFFVIMFFFSVGASFELGALGGVIVPAAVLAAAMLWFKPRVFRYLLINTGEKPRLALEIGARLGQVSEFSLLIAVLALQAGVIGAQASYLIQAATLLTFVASSYLVVRRFPTPMALNERLRRD</sequence>
<evidence type="ECO:0000256" key="6">
    <source>
        <dbReference type="ARBA" id="ARBA00022989"/>
    </source>
</evidence>
<feature type="transmembrane region" description="Helical" evidence="9">
    <location>
        <begin position="116"/>
        <end position="136"/>
    </location>
</feature>
<dbReference type="GO" id="GO:1902600">
    <property type="term" value="P:proton transmembrane transport"/>
    <property type="evidence" value="ECO:0007669"/>
    <property type="project" value="InterPro"/>
</dbReference>
<proteinExistence type="inferred from homology"/>
<reference evidence="11 12" key="1">
    <citation type="submission" date="2018-05" db="EMBL/GenBank/DDBJ databases">
        <title>Genomic Encyclopedia of Type Strains, Phase IV (KMG-IV): sequencing the most valuable type-strain genomes for metagenomic binning, comparative biology and taxonomic classification.</title>
        <authorList>
            <person name="Goeker M."/>
        </authorList>
    </citation>
    <scope>NUCLEOTIDE SEQUENCE [LARGE SCALE GENOMIC DNA]</scope>
    <source>
        <strain evidence="11 12">DSM 23606</strain>
    </source>
</reference>
<evidence type="ECO:0000313" key="11">
    <source>
        <dbReference type="EMBL" id="PWV60524.1"/>
    </source>
</evidence>
<keyword evidence="8 9" id="KW-0472">Membrane</keyword>
<dbReference type="Pfam" id="PF00999">
    <property type="entry name" value="Na_H_Exchanger"/>
    <property type="match status" value="1"/>
</dbReference>
<keyword evidence="12" id="KW-1185">Reference proteome</keyword>
<evidence type="ECO:0000256" key="2">
    <source>
        <dbReference type="ARBA" id="ARBA00005551"/>
    </source>
</evidence>
<feature type="transmembrane region" description="Helical" evidence="9">
    <location>
        <begin position="266"/>
        <end position="284"/>
    </location>
</feature>
<feature type="transmembrane region" description="Helical" evidence="9">
    <location>
        <begin position="148"/>
        <end position="167"/>
    </location>
</feature>
<comment type="subcellular location">
    <subcellularLocation>
        <location evidence="1">Membrane</location>
        <topology evidence="1">Multi-pass membrane protein</topology>
    </subcellularLocation>
</comment>
<dbReference type="AlphaFoldDB" id="A0A317MT19"/>
<dbReference type="InterPro" id="IPR038770">
    <property type="entry name" value="Na+/solute_symporter_sf"/>
</dbReference>
<comment type="caution">
    <text evidence="11">The sequence shown here is derived from an EMBL/GenBank/DDBJ whole genome shotgun (WGS) entry which is preliminary data.</text>
</comment>
<evidence type="ECO:0000256" key="4">
    <source>
        <dbReference type="ARBA" id="ARBA00022449"/>
    </source>
</evidence>
<evidence type="ECO:0000256" key="7">
    <source>
        <dbReference type="ARBA" id="ARBA00023065"/>
    </source>
</evidence>
<keyword evidence="7" id="KW-0406">Ion transport</keyword>
<feature type="transmembrane region" description="Helical" evidence="9">
    <location>
        <begin position="179"/>
        <end position="198"/>
    </location>
</feature>
<evidence type="ECO:0000256" key="5">
    <source>
        <dbReference type="ARBA" id="ARBA00022692"/>
    </source>
</evidence>
<evidence type="ECO:0000259" key="10">
    <source>
        <dbReference type="Pfam" id="PF00999"/>
    </source>
</evidence>
<dbReference type="PANTHER" id="PTHR42751">
    <property type="entry name" value="SODIUM/HYDROGEN EXCHANGER FAMILY/TRKA DOMAIN PROTEIN"/>
    <property type="match status" value="1"/>
</dbReference>
<keyword evidence="3" id="KW-0813">Transport</keyword>
<protein>
    <submittedName>
        <fullName evidence="11">Transporter (CPA2 family)</fullName>
    </submittedName>
</protein>
<feature type="transmembrane region" description="Helical" evidence="9">
    <location>
        <begin position="6"/>
        <end position="25"/>
    </location>
</feature>
<feature type="transmembrane region" description="Helical" evidence="9">
    <location>
        <begin position="356"/>
        <end position="374"/>
    </location>
</feature>
<accession>A0A317MT19</accession>
<feature type="transmembrane region" description="Helical" evidence="9">
    <location>
        <begin position="32"/>
        <end position="50"/>
    </location>
</feature>
<dbReference type="GO" id="GO:0016020">
    <property type="term" value="C:membrane"/>
    <property type="evidence" value="ECO:0007669"/>
    <property type="project" value="UniProtKB-SubCell"/>
</dbReference>
<dbReference type="RefSeq" id="WP_110019014.1">
    <property type="nucleotide sequence ID" value="NZ_QGTJ01000007.1"/>
</dbReference>
<keyword evidence="4" id="KW-0050">Antiport</keyword>
<feature type="domain" description="Cation/H+ exchanger transmembrane" evidence="10">
    <location>
        <begin position="19"/>
        <end position="367"/>
    </location>
</feature>
<dbReference type="OrthoDB" id="9781411at2"/>
<keyword evidence="6 9" id="KW-1133">Transmembrane helix</keyword>
<dbReference type="GO" id="GO:0015297">
    <property type="term" value="F:antiporter activity"/>
    <property type="evidence" value="ECO:0007669"/>
    <property type="project" value="UniProtKB-KW"/>
</dbReference>
<dbReference type="Proteomes" id="UP000246569">
    <property type="component" value="Unassembled WGS sequence"/>
</dbReference>
<comment type="similarity">
    <text evidence="2">Belongs to the monovalent cation:proton antiporter 2 (CPA2) transporter (TC 2.A.37) family.</text>
</comment>
<feature type="transmembrane region" description="Helical" evidence="9">
    <location>
        <begin position="87"/>
        <end position="110"/>
    </location>
</feature>
<evidence type="ECO:0000256" key="3">
    <source>
        <dbReference type="ARBA" id="ARBA00022448"/>
    </source>
</evidence>